<reference evidence="8 9" key="1">
    <citation type="submission" date="2021-06" db="EMBL/GenBank/DDBJ databases">
        <title>Ecological speciation of a Streptomyces species isolated from different habitats and geographic origins.</title>
        <authorList>
            <person name="Wang J."/>
        </authorList>
    </citation>
    <scope>NUCLEOTIDE SEQUENCE [LARGE SCALE GENOMIC DNA]</scope>
    <source>
        <strain evidence="8 9">FXJ8.012</strain>
    </source>
</reference>
<evidence type="ECO:0000256" key="2">
    <source>
        <dbReference type="ARBA" id="ARBA00022450"/>
    </source>
</evidence>
<dbReference type="Pfam" id="PF00550">
    <property type="entry name" value="PP-binding"/>
    <property type="match status" value="3"/>
</dbReference>
<evidence type="ECO:0000256" key="5">
    <source>
        <dbReference type="ARBA" id="ARBA00023194"/>
    </source>
</evidence>
<dbReference type="Gene3D" id="3.30.559.10">
    <property type="entry name" value="Chloramphenicol acetyltransferase-like domain"/>
    <property type="match status" value="3"/>
</dbReference>
<dbReference type="InterPro" id="IPR020806">
    <property type="entry name" value="PKS_PP-bd"/>
</dbReference>
<evidence type="ECO:0000256" key="1">
    <source>
        <dbReference type="ARBA" id="ARBA00001957"/>
    </source>
</evidence>
<feature type="domain" description="Carrier" evidence="7">
    <location>
        <begin position="1139"/>
        <end position="1214"/>
    </location>
</feature>
<dbReference type="SUPFAM" id="SSF56801">
    <property type="entry name" value="Acetyl-CoA synthetase-like"/>
    <property type="match status" value="3"/>
</dbReference>
<dbReference type="Pfam" id="PF00501">
    <property type="entry name" value="AMP-binding"/>
    <property type="match status" value="2"/>
</dbReference>
<dbReference type="PANTHER" id="PTHR45527">
    <property type="entry name" value="NONRIBOSOMAL PEPTIDE SYNTHETASE"/>
    <property type="match status" value="1"/>
</dbReference>
<accession>A0ABS7WBW5</accession>
<dbReference type="SUPFAM" id="SSF47336">
    <property type="entry name" value="ACP-like"/>
    <property type="match status" value="3"/>
</dbReference>
<evidence type="ECO:0000313" key="9">
    <source>
        <dbReference type="Proteomes" id="UP000758701"/>
    </source>
</evidence>
<keyword evidence="2" id="KW-0596">Phosphopantetheine</keyword>
<keyword evidence="4" id="KW-0677">Repeat</keyword>
<dbReference type="Gene3D" id="3.40.50.980">
    <property type="match status" value="4"/>
</dbReference>
<dbReference type="NCBIfam" id="TIGR01720">
    <property type="entry name" value="NRPS-para261"/>
    <property type="match status" value="1"/>
</dbReference>
<dbReference type="PANTHER" id="PTHR45527:SF1">
    <property type="entry name" value="FATTY ACID SYNTHASE"/>
    <property type="match status" value="1"/>
</dbReference>
<dbReference type="InterPro" id="IPR009081">
    <property type="entry name" value="PP-bd_ACP"/>
</dbReference>
<feature type="domain" description="Carrier" evidence="7">
    <location>
        <begin position="71"/>
        <end position="146"/>
    </location>
</feature>
<dbReference type="Pfam" id="PF13193">
    <property type="entry name" value="AMP-binding_C"/>
    <property type="match status" value="2"/>
</dbReference>
<evidence type="ECO:0000259" key="7">
    <source>
        <dbReference type="PROSITE" id="PS50075"/>
    </source>
</evidence>
<evidence type="ECO:0000256" key="6">
    <source>
        <dbReference type="SAM" id="MobiDB-lite"/>
    </source>
</evidence>
<keyword evidence="3" id="KW-0597">Phosphoprotein</keyword>
<feature type="non-terminal residue" evidence="8">
    <location>
        <position position="1"/>
    </location>
</feature>
<dbReference type="Gene3D" id="2.30.38.10">
    <property type="entry name" value="Luciferase, Domain 3"/>
    <property type="match status" value="2"/>
</dbReference>
<proteinExistence type="predicted"/>
<evidence type="ECO:0000256" key="4">
    <source>
        <dbReference type="ARBA" id="ARBA00022737"/>
    </source>
</evidence>
<dbReference type="InterPro" id="IPR010071">
    <property type="entry name" value="AA_adenyl_dom"/>
</dbReference>
<dbReference type="InterPro" id="IPR006162">
    <property type="entry name" value="Ppantetheine_attach_site"/>
</dbReference>
<feature type="region of interest" description="Disordered" evidence="6">
    <location>
        <begin position="52"/>
        <end position="74"/>
    </location>
</feature>
<protein>
    <submittedName>
        <fullName evidence="8">Amino acid adenylation domain-containing protein</fullName>
    </submittedName>
</protein>
<dbReference type="Gene3D" id="3.30.559.30">
    <property type="entry name" value="Nonribosomal peptide synthetase, condensation domain"/>
    <property type="match status" value="3"/>
</dbReference>
<dbReference type="NCBIfam" id="NF003417">
    <property type="entry name" value="PRK04813.1"/>
    <property type="match status" value="3"/>
</dbReference>
<dbReference type="CDD" id="cd12117">
    <property type="entry name" value="A_NRPS_Srf_like"/>
    <property type="match status" value="1"/>
</dbReference>
<dbReference type="NCBIfam" id="TIGR01733">
    <property type="entry name" value="AA-adenyl-dom"/>
    <property type="match status" value="2"/>
</dbReference>
<dbReference type="RefSeq" id="WP_224310200.1">
    <property type="nucleotide sequence ID" value="NZ_JAHSST010000018.1"/>
</dbReference>
<dbReference type="PROSITE" id="PS00455">
    <property type="entry name" value="AMP_BINDING"/>
    <property type="match status" value="2"/>
</dbReference>
<comment type="cofactor">
    <cofactor evidence="1">
        <name>pantetheine 4'-phosphate</name>
        <dbReference type="ChEBI" id="CHEBI:47942"/>
    </cofactor>
</comment>
<dbReference type="PROSITE" id="PS50075">
    <property type="entry name" value="CARRIER"/>
    <property type="match status" value="3"/>
</dbReference>
<dbReference type="InterPro" id="IPR025110">
    <property type="entry name" value="AMP-bd_C"/>
</dbReference>
<dbReference type="InterPro" id="IPR036736">
    <property type="entry name" value="ACP-like_sf"/>
</dbReference>
<evidence type="ECO:0000256" key="3">
    <source>
        <dbReference type="ARBA" id="ARBA00022553"/>
    </source>
</evidence>
<dbReference type="Proteomes" id="UP000758701">
    <property type="component" value="Unassembled WGS sequence"/>
</dbReference>
<gene>
    <name evidence="8" type="ORF">KVH32_30440</name>
</gene>
<dbReference type="Pfam" id="PF00668">
    <property type="entry name" value="Condensation"/>
    <property type="match status" value="3"/>
</dbReference>
<dbReference type="InterPro" id="IPR010060">
    <property type="entry name" value="NRPS_synth"/>
</dbReference>
<dbReference type="InterPro" id="IPR045851">
    <property type="entry name" value="AMP-bd_C_sf"/>
</dbReference>
<organism evidence="8 9">
    <name type="scientific">Streptomyces olivaceus</name>
    <dbReference type="NCBI Taxonomy" id="47716"/>
    <lineage>
        <taxon>Bacteria</taxon>
        <taxon>Bacillati</taxon>
        <taxon>Actinomycetota</taxon>
        <taxon>Actinomycetes</taxon>
        <taxon>Kitasatosporales</taxon>
        <taxon>Streptomycetaceae</taxon>
        <taxon>Streptomyces</taxon>
    </lineage>
</organism>
<sequence length="2783" mass="300945">DQRLTAYTVNTVGTDTTTDDLAAHTAAHLPAYMIPSHFITLDQLPLTPNGKLDRNALPTPEYGPRNENGRTPRTPHEEVLCTLFAEVLGTDTVTIDDDFFHLGGHSLLVTKLVSRIRTSLGAELPIRQLFETPTVAALSAVLGKDTAPSRPTVTAVDPRPARIPLSYAQQRLWFLNRFEGPSATYNIPVALRLTGTLDQEALRQALADVVTRHESLRTVFAEDADGAYQIVREPADARPDLQVIETGPEEVEERLRDAARRGFDLSADSGELPFRVTLFEVGDGEHVLLLLLHHIVSDAWSRAPLARDLTAAYAARMRNAAAPEWAPLPVQYADYSLWQRDILGTEDDPTSEITRQLDYWTHTLTELPDQLELPYDRPRPAVATYRGDRIPFEIPAELYDGIAALARDTQASPFMVLQAALAALLTRLGAGEDIPIGTPVAGRTDEALDDLIGVFINTLVLRTDTSGRPSALTLIERVRNRTLEAYAHQDLPFERLVEAVNPERSLARHPLFQVLLAFNNTDTVAVEDAVAKLPGLSVSRATADTGVGKFDLSFAFAEQAGSGTGLQGVLEYSKDVFDRETVETLGLRYLRLLRAMVDAPQKPVDEAVLLDEAESRTLLSGWNDTACEVPGRSTVELFEERAASDPAAEAVVAGTHSLSYGELDERADRLARVLAAHGAGAERFVAVALPRSTDLVVTLLAVWKTGAAYLPLDTEYPAERLAYMLDDANPVLLLTTSDLSPLLPASAQVPRVLLDEPGLQEELAAPVGPGPLRGIHDPSASAYVIYTSGSTGRPKGVVVPHGPLVNFLTAMQRQFPLGANDRLLAVTTVGFDIAGLELFLPLLTGASAVIAERDTVRDPAALCTLIRTSGATTMQATPSLWRAVLAEDPTVLTSLHVLVGGEALPADLATALTQHAASVTNLYGPTETTIWSTHWPATPDTAHHPRIGHPIANTQIYLLDHTLQPVPTGTPGELYIAGHGVVRGYHNRPDLTAERFTANPHGPDGTRMYRTGDLARWTPDGTLEYLARVDDQVKLRGFRIELGEIETALTTHPHVAQAAVLVREDRPGDPRLVAYLTPTAHQPIPTTDLRQHLATHLPDYMLPTAYITLDAFPLTPNGKLDRRALPAPDYATHTEGGRAPRTPREELLCTLFAEVLGTDTVTIDDDFFHLGGHSLLATKLVSRIRTVLDTELAIRQLFEAPTVARLAGVLDSSAAARGRLVAAPRPARVPLSHAQQRLWFLQHLEGPSDAYNVPISLDLTGELDQEALRLALADVVDRHESLRTVVVEDGSGAAHQVVLGREQTRVPLAVEHVASDAEVDARMRRAAGYVFDLASEIPLRATLFAVGEEGVTDRWALLLLTHHIASDAWSRGILIRDLVAAYAARTTTGRAPDLAPLPVQYADYSLWQRDVLGSEDDPGSEATRQLDRWKRALSGLPEELSMPFDRPRPAVASYRGDRVAFDLPQDVYERLVRVGREQGASLFMVLQAGLAALLTRLGAGTDIPLGTPIAGRTDDALDDLVGFFVNTLVLRTDTSGDPTYAELVDRVRAESLAAYAHQDLPFERLVEAVNPERSLSRHPLFQTMLSFDNAGRAATHADLAGLAVSGRTLGAPAAKFDLSFELAERPAGPDRAAGLSCALDYSTDLFDRGTAQDVADRFVRVLTALADDPGRRIGETEILGRDERRRMLVEWNETAVQHADRTPVHVLFEERAAAEPEALAVVSGEERLSYGELNARANRLAHRLLGRGVGRESRVAVFQERSAELIVATLAVLKAGGVYVPIDPQQPASRSEFILRDTGAVALLTDRDPGDLPFAVDVPVLDVGPGTDLSGEADTDPGVPTDAEQLVYVMYTSGSTGTPKGVANTHHNVVHLAADRYWRGGRHERVLMHSPYAFDASTFEIWTPLLTGGTVVVAPAGRLDAADLATAISGHGVTGLFVSAGLFRVLAEERPECFRGVREIWAGGDVVSPTAVRRVLETCPGTVVANEYGPTETTVFSAVNPLRDPAEVPGAVVPIGRPLWNTRLYALDERLRPVPVGVPGELYIAGSGVARGYLGRAALTAQRFVADPFAGAGERMYRTGDVVRWLADGRLEFLGRVDDQVKLRGFRIEPGEVEAVLAGRPEVSQAAVVLREDRPGDKRLVAYVVAGAAAEPEALRAHVAGTLPEYMVPSAVVLLDGLPLTLNGKLDRRALPAPDYGADTERRGPRTEREKVLCGLFADVLGLAEVGVDDGFFDLGGDSIMSIQLVSRARRAGLQLSVRDVFEHRTVAALAEIVTETDTTVTEEPGAGIGDVPLTPIMRWFLERGGPADGFNQSRLVQVPASLRLPDLTAALGALLEHHDALRARLTDGSERRLEIRGPGAVDAGSVVRRVDAAGLDDDTLQDLVRGETVAARERLDLGAGRIVQSVWFDRGDSRPGLLLLIVHHLVVDGVSWRILVPDLAEAHRAVVAGRPVELQPVGTSLRRWAQRLTEVAGDPARTAEADWWRSVLRPADPLLGRRPLDTARDTYASARHLTLTLPVAVTERLLTRVPAVFRAEVNDVLLAAFALAWARRGGGRGAGVLLDLEGHGREEELVGGADLSRTVGWFTSLHPVRVDAGPADLADAFAGGPAAGAVVKRVKEQLREVPEKGIGYGLVRHLNPRTAPGFAGLPTPQVAFNYLGRFTTAGVENAGSEAVPDWTVLATASGVGGTDPRVALAHPLELNARTNDGPRGPELSATWSWAGGILDEDEVRELAELWFRALEALADHAENPEAGGLTVSDVSLSLLDQSEIELLEDEWRNL</sequence>
<comment type="caution">
    <text evidence="8">The sequence shown here is derived from an EMBL/GenBank/DDBJ whole genome shotgun (WGS) entry which is preliminary data.</text>
</comment>
<dbReference type="SMART" id="SM00823">
    <property type="entry name" value="PKS_PP"/>
    <property type="match status" value="3"/>
</dbReference>
<dbReference type="Gene3D" id="3.30.300.30">
    <property type="match status" value="3"/>
</dbReference>
<dbReference type="InterPro" id="IPR023213">
    <property type="entry name" value="CAT-like_dom_sf"/>
</dbReference>
<name>A0ABS7WBW5_STROV</name>
<dbReference type="SMART" id="SM01294">
    <property type="entry name" value="PKS_PP_betabranch"/>
    <property type="match status" value="1"/>
</dbReference>
<keyword evidence="9" id="KW-1185">Reference proteome</keyword>
<dbReference type="Gene3D" id="1.10.1200.10">
    <property type="entry name" value="ACP-like"/>
    <property type="match status" value="3"/>
</dbReference>
<feature type="domain" description="Carrier" evidence="7">
    <location>
        <begin position="2204"/>
        <end position="2278"/>
    </location>
</feature>
<dbReference type="EMBL" id="JAHSTP010000017">
    <property type="protein sequence ID" value="MBZ6155450.1"/>
    <property type="molecule type" value="Genomic_DNA"/>
</dbReference>
<dbReference type="InterPro" id="IPR001242">
    <property type="entry name" value="Condensation_dom"/>
</dbReference>
<dbReference type="CDD" id="cd19540">
    <property type="entry name" value="LCL_NRPS-like"/>
    <property type="match status" value="2"/>
</dbReference>
<evidence type="ECO:0000313" key="8">
    <source>
        <dbReference type="EMBL" id="MBZ6155450.1"/>
    </source>
</evidence>
<dbReference type="PROSITE" id="PS00012">
    <property type="entry name" value="PHOSPHOPANTETHEINE"/>
    <property type="match status" value="3"/>
</dbReference>
<keyword evidence="5" id="KW-0045">Antibiotic biosynthesis</keyword>
<dbReference type="SUPFAM" id="SSF52777">
    <property type="entry name" value="CoA-dependent acyltransferases"/>
    <property type="match status" value="6"/>
</dbReference>
<dbReference type="InterPro" id="IPR000873">
    <property type="entry name" value="AMP-dep_synth/lig_dom"/>
</dbReference>
<dbReference type="InterPro" id="IPR020845">
    <property type="entry name" value="AMP-binding_CS"/>
</dbReference>
<dbReference type="CDD" id="cd12116">
    <property type="entry name" value="A_NRPS_Ta1_like"/>
    <property type="match status" value="1"/>
</dbReference>